<dbReference type="AlphaFoldDB" id="A0A5N7AAT2"/>
<keyword evidence="8" id="KW-0560">Oxidoreductase</keyword>
<evidence type="ECO:0000256" key="10">
    <source>
        <dbReference type="ARBA" id="ARBA00023033"/>
    </source>
</evidence>
<evidence type="ECO:0000256" key="5">
    <source>
        <dbReference type="ARBA" id="ARBA00022692"/>
    </source>
</evidence>
<dbReference type="OrthoDB" id="1844152at2759"/>
<evidence type="ECO:0000256" key="7">
    <source>
        <dbReference type="ARBA" id="ARBA00022989"/>
    </source>
</evidence>
<feature type="chain" id="PRO_5025064811" evidence="13">
    <location>
        <begin position="17"/>
        <end position="516"/>
    </location>
</feature>
<evidence type="ECO:0000256" key="8">
    <source>
        <dbReference type="ARBA" id="ARBA00023002"/>
    </source>
</evidence>
<feature type="binding site" description="axial binding residue" evidence="12">
    <location>
        <position position="458"/>
    </location>
    <ligand>
        <name>heme</name>
        <dbReference type="ChEBI" id="CHEBI:30413"/>
    </ligand>
    <ligandPart>
        <name>Fe</name>
        <dbReference type="ChEBI" id="CHEBI:18248"/>
    </ligandPart>
</feature>
<evidence type="ECO:0000256" key="1">
    <source>
        <dbReference type="ARBA" id="ARBA00001971"/>
    </source>
</evidence>
<evidence type="ECO:0000256" key="2">
    <source>
        <dbReference type="ARBA" id="ARBA00004370"/>
    </source>
</evidence>
<evidence type="ECO:0000256" key="9">
    <source>
        <dbReference type="ARBA" id="ARBA00023004"/>
    </source>
</evidence>
<dbReference type="Gene3D" id="1.10.630.10">
    <property type="entry name" value="Cytochrome P450"/>
    <property type="match status" value="1"/>
</dbReference>
<comment type="similarity">
    <text evidence="3">Belongs to the cytochrome P450 family.</text>
</comment>
<evidence type="ECO:0000256" key="11">
    <source>
        <dbReference type="ARBA" id="ARBA00023136"/>
    </source>
</evidence>
<dbReference type="GO" id="GO:0020037">
    <property type="term" value="F:heme binding"/>
    <property type="evidence" value="ECO:0007669"/>
    <property type="project" value="InterPro"/>
</dbReference>
<evidence type="ECO:0000256" key="12">
    <source>
        <dbReference type="PIRSR" id="PIRSR602403-1"/>
    </source>
</evidence>
<sequence>MGWGLYIGHLVDFLAASEVAKDLYQATGEDQSPPSSFLNIHIGGSSVLFPGKWLTSLQFMVNGAGIISDIYRRVLSDKSFAIPALGEYQVLVSSEKHIQELSQSSEDVLSFHAAMKQRINHKYTLRGFEHDDVDPTNDVPKRVLKVLLRMNLPEMQVDLQPLIKDTIIQELTGKYSDGWSRVSAFTLAKHIVARLNNHVILGSALASDSVVAAAVNRYLQDAVVTMELCRHLPSMLVPLVAPAMMGWSGAMHRIDRSLTAEIKKRVAESHNAPADTSRRHDCIQWVLQSSKTSAQKTVVRMTQQIFGILFASAHQMSMALVYAMFDLCLHPEYIKPLREEIEHVRNTTSFAGHFDHLPLLDSFLRESARLNALDALTIQRMALSPYTFADGTQVPAGNLVAVPQAAVMQDPRHYADPTEFNPYRFVVVDETDRSMRAFPRYTDVRWDYPYWGSSKRACPGRWYVSRTLKQILAHLIMDYDIKLADPKAPRSFIWTTAIVPRRSTVLMLRPRKDLKI</sequence>
<keyword evidence="11" id="KW-0472">Membrane</keyword>
<gene>
    <name evidence="14" type="ORF">BDV27DRAFT_143368</name>
</gene>
<proteinExistence type="inferred from homology"/>
<protein>
    <submittedName>
        <fullName evidence="14">Cytochrome P450</fullName>
    </submittedName>
</protein>
<keyword evidence="6 12" id="KW-0479">Metal-binding</keyword>
<keyword evidence="7" id="KW-1133">Transmembrane helix</keyword>
<dbReference type="GO" id="GO:0004497">
    <property type="term" value="F:monooxygenase activity"/>
    <property type="evidence" value="ECO:0007669"/>
    <property type="project" value="UniProtKB-KW"/>
</dbReference>
<reference evidence="14 15" key="1">
    <citation type="submission" date="2019-04" db="EMBL/GenBank/DDBJ databases">
        <title>Friends and foes A comparative genomics studyof 23 Aspergillus species from section Flavi.</title>
        <authorList>
            <consortium name="DOE Joint Genome Institute"/>
            <person name="Kjaerbolling I."/>
            <person name="Vesth T."/>
            <person name="Frisvad J.C."/>
            <person name="Nybo J.L."/>
            <person name="Theobald S."/>
            <person name="Kildgaard S."/>
            <person name="Isbrandt T."/>
            <person name="Kuo A."/>
            <person name="Sato A."/>
            <person name="Lyhne E.K."/>
            <person name="Kogle M.E."/>
            <person name="Wiebenga A."/>
            <person name="Kun R.S."/>
            <person name="Lubbers R.J."/>
            <person name="Makela M.R."/>
            <person name="Barry K."/>
            <person name="Chovatia M."/>
            <person name="Clum A."/>
            <person name="Daum C."/>
            <person name="Haridas S."/>
            <person name="He G."/>
            <person name="LaButti K."/>
            <person name="Lipzen A."/>
            <person name="Mondo S."/>
            <person name="Riley R."/>
            <person name="Salamov A."/>
            <person name="Simmons B.A."/>
            <person name="Magnuson J.K."/>
            <person name="Henrissat B."/>
            <person name="Mortensen U.H."/>
            <person name="Larsen T.O."/>
            <person name="Devries R.P."/>
            <person name="Grigoriev I.V."/>
            <person name="Machida M."/>
            <person name="Baker S.E."/>
            <person name="Andersen M.R."/>
        </authorList>
    </citation>
    <scope>NUCLEOTIDE SEQUENCE [LARGE SCALE GENOMIC DNA]</scope>
    <source>
        <strain evidence="14 15">CBS 763.97</strain>
    </source>
</reference>
<organism evidence="14 15">
    <name type="scientific">Aspergillus caelatus</name>
    <dbReference type="NCBI Taxonomy" id="61420"/>
    <lineage>
        <taxon>Eukaryota</taxon>
        <taxon>Fungi</taxon>
        <taxon>Dikarya</taxon>
        <taxon>Ascomycota</taxon>
        <taxon>Pezizomycotina</taxon>
        <taxon>Eurotiomycetes</taxon>
        <taxon>Eurotiomycetidae</taxon>
        <taxon>Eurotiales</taxon>
        <taxon>Aspergillaceae</taxon>
        <taxon>Aspergillus</taxon>
        <taxon>Aspergillus subgen. Circumdati</taxon>
    </lineage>
</organism>
<dbReference type="PRINTS" id="PR00465">
    <property type="entry name" value="EP450IV"/>
</dbReference>
<evidence type="ECO:0000256" key="6">
    <source>
        <dbReference type="ARBA" id="ARBA00022723"/>
    </source>
</evidence>
<evidence type="ECO:0000313" key="14">
    <source>
        <dbReference type="EMBL" id="KAE8366743.1"/>
    </source>
</evidence>
<evidence type="ECO:0000256" key="3">
    <source>
        <dbReference type="ARBA" id="ARBA00010617"/>
    </source>
</evidence>
<dbReference type="GO" id="GO:0005506">
    <property type="term" value="F:iron ion binding"/>
    <property type="evidence" value="ECO:0007669"/>
    <property type="project" value="InterPro"/>
</dbReference>
<accession>A0A5N7AAT2</accession>
<comment type="cofactor">
    <cofactor evidence="1 12">
        <name>heme</name>
        <dbReference type="ChEBI" id="CHEBI:30413"/>
    </cofactor>
</comment>
<evidence type="ECO:0000256" key="4">
    <source>
        <dbReference type="ARBA" id="ARBA00022617"/>
    </source>
</evidence>
<dbReference type="EMBL" id="ML737608">
    <property type="protein sequence ID" value="KAE8366743.1"/>
    <property type="molecule type" value="Genomic_DNA"/>
</dbReference>
<evidence type="ECO:0000256" key="13">
    <source>
        <dbReference type="SAM" id="SignalP"/>
    </source>
</evidence>
<dbReference type="InterPro" id="IPR036396">
    <property type="entry name" value="Cyt_P450_sf"/>
</dbReference>
<dbReference type="Proteomes" id="UP000326268">
    <property type="component" value="Unassembled WGS sequence"/>
</dbReference>
<name>A0A5N7AAT2_9EURO</name>
<keyword evidence="4 12" id="KW-0349">Heme</keyword>
<dbReference type="Pfam" id="PF00067">
    <property type="entry name" value="p450"/>
    <property type="match status" value="1"/>
</dbReference>
<keyword evidence="15" id="KW-1185">Reference proteome</keyword>
<dbReference type="GO" id="GO:0016020">
    <property type="term" value="C:membrane"/>
    <property type="evidence" value="ECO:0007669"/>
    <property type="project" value="UniProtKB-SubCell"/>
</dbReference>
<dbReference type="PANTHER" id="PTHR46206">
    <property type="entry name" value="CYTOCHROME P450"/>
    <property type="match status" value="1"/>
</dbReference>
<keyword evidence="9 12" id="KW-0408">Iron</keyword>
<keyword evidence="5" id="KW-0812">Transmembrane</keyword>
<dbReference type="CDD" id="cd11041">
    <property type="entry name" value="CYP503A1-like"/>
    <property type="match status" value="1"/>
</dbReference>
<keyword evidence="10" id="KW-0503">Monooxygenase</keyword>
<keyword evidence="13" id="KW-0732">Signal</keyword>
<dbReference type="GO" id="GO:0016705">
    <property type="term" value="F:oxidoreductase activity, acting on paired donors, with incorporation or reduction of molecular oxygen"/>
    <property type="evidence" value="ECO:0007669"/>
    <property type="project" value="InterPro"/>
</dbReference>
<comment type="subcellular location">
    <subcellularLocation>
        <location evidence="2">Membrane</location>
    </subcellularLocation>
</comment>
<evidence type="ECO:0000313" key="15">
    <source>
        <dbReference type="Proteomes" id="UP000326268"/>
    </source>
</evidence>
<dbReference type="InterPro" id="IPR002403">
    <property type="entry name" value="Cyt_P450_E_grp-IV"/>
</dbReference>
<feature type="signal peptide" evidence="13">
    <location>
        <begin position="1"/>
        <end position="16"/>
    </location>
</feature>
<dbReference type="PANTHER" id="PTHR46206:SF5">
    <property type="entry name" value="P450, PUTATIVE (EUROFUNG)-RELATED"/>
    <property type="match status" value="1"/>
</dbReference>
<dbReference type="SUPFAM" id="SSF48264">
    <property type="entry name" value="Cytochrome P450"/>
    <property type="match status" value="1"/>
</dbReference>
<dbReference type="InterPro" id="IPR001128">
    <property type="entry name" value="Cyt_P450"/>
</dbReference>
<dbReference type="GeneID" id="43654531"/>
<dbReference type="GO" id="GO:0019748">
    <property type="term" value="P:secondary metabolic process"/>
    <property type="evidence" value="ECO:0007669"/>
    <property type="project" value="UniProtKB-ARBA"/>
</dbReference>
<dbReference type="RefSeq" id="XP_031929824.1">
    <property type="nucleotide sequence ID" value="XM_032070085.1"/>
</dbReference>